<protein>
    <recommendedName>
        <fullName evidence="4">Secreted protein</fullName>
    </recommendedName>
</protein>
<sequence>MLQATHCLLLLFLAVESGFYVTESSDFVEEVLTFLINSQKCSFLVCITEDNIIKVSSKQFNIVEDNIIKCTQPCHFLYANSVLHFVLVRQMSRSERLQRWREEKEESNEDDVVFLGAMLAALKRKKNKIICLMQ</sequence>
<evidence type="ECO:0008006" key="4">
    <source>
        <dbReference type="Google" id="ProtNLM"/>
    </source>
</evidence>
<evidence type="ECO:0000256" key="1">
    <source>
        <dbReference type="SAM" id="SignalP"/>
    </source>
</evidence>
<keyword evidence="1" id="KW-0732">Signal</keyword>
<reference evidence="2" key="1">
    <citation type="submission" date="2020-05" db="EMBL/GenBank/DDBJ databases">
        <title>WGS assembly of Panicum virgatum.</title>
        <authorList>
            <person name="Lovell J.T."/>
            <person name="Jenkins J."/>
            <person name="Shu S."/>
            <person name="Juenger T.E."/>
            <person name="Schmutz J."/>
        </authorList>
    </citation>
    <scope>NUCLEOTIDE SEQUENCE</scope>
    <source>
        <strain evidence="2">AP13</strain>
    </source>
</reference>
<feature type="chain" id="PRO_5035752737" description="Secreted protein" evidence="1">
    <location>
        <begin position="25"/>
        <end position="134"/>
    </location>
</feature>
<evidence type="ECO:0000313" key="3">
    <source>
        <dbReference type="Proteomes" id="UP000823388"/>
    </source>
</evidence>
<proteinExistence type="predicted"/>
<gene>
    <name evidence="2" type="ORF">PVAP13_4KG142215</name>
</gene>
<dbReference type="EMBL" id="CM029043">
    <property type="protein sequence ID" value="KAG2611097.1"/>
    <property type="molecule type" value="Genomic_DNA"/>
</dbReference>
<dbReference type="AlphaFoldDB" id="A0A8T0TLN8"/>
<keyword evidence="3" id="KW-1185">Reference proteome</keyword>
<dbReference type="Proteomes" id="UP000823388">
    <property type="component" value="Chromosome 4K"/>
</dbReference>
<organism evidence="2 3">
    <name type="scientific">Panicum virgatum</name>
    <name type="common">Blackwell switchgrass</name>
    <dbReference type="NCBI Taxonomy" id="38727"/>
    <lineage>
        <taxon>Eukaryota</taxon>
        <taxon>Viridiplantae</taxon>
        <taxon>Streptophyta</taxon>
        <taxon>Embryophyta</taxon>
        <taxon>Tracheophyta</taxon>
        <taxon>Spermatophyta</taxon>
        <taxon>Magnoliopsida</taxon>
        <taxon>Liliopsida</taxon>
        <taxon>Poales</taxon>
        <taxon>Poaceae</taxon>
        <taxon>PACMAD clade</taxon>
        <taxon>Panicoideae</taxon>
        <taxon>Panicodae</taxon>
        <taxon>Paniceae</taxon>
        <taxon>Panicinae</taxon>
        <taxon>Panicum</taxon>
        <taxon>Panicum sect. Hiantes</taxon>
    </lineage>
</organism>
<accession>A0A8T0TLN8</accession>
<evidence type="ECO:0000313" key="2">
    <source>
        <dbReference type="EMBL" id="KAG2611097.1"/>
    </source>
</evidence>
<name>A0A8T0TLN8_PANVG</name>
<feature type="signal peptide" evidence="1">
    <location>
        <begin position="1"/>
        <end position="24"/>
    </location>
</feature>
<comment type="caution">
    <text evidence="2">The sequence shown here is derived from an EMBL/GenBank/DDBJ whole genome shotgun (WGS) entry which is preliminary data.</text>
</comment>